<evidence type="ECO:0000313" key="3">
    <source>
        <dbReference type="Proteomes" id="UP000887458"/>
    </source>
</evidence>
<accession>A0ABQ8JJ98</accession>
<dbReference type="EMBL" id="NJHN03000036">
    <property type="protein sequence ID" value="KAH9422517.1"/>
    <property type="molecule type" value="Genomic_DNA"/>
</dbReference>
<comment type="caution">
    <text evidence="2">The sequence shown here is derived from an EMBL/GenBank/DDBJ whole genome shotgun (WGS) entry which is preliminary data.</text>
</comment>
<evidence type="ECO:0000313" key="2">
    <source>
        <dbReference type="EMBL" id="KAH9422517.1"/>
    </source>
</evidence>
<keyword evidence="3" id="KW-1185">Reference proteome</keyword>
<dbReference type="Pfam" id="PF13306">
    <property type="entry name" value="LRR_5"/>
    <property type="match status" value="1"/>
</dbReference>
<dbReference type="PANTHER" id="PTHR13338">
    <property type="entry name" value="UPF0240 PROTEIN"/>
    <property type="match status" value="1"/>
</dbReference>
<organism evidence="2 3">
    <name type="scientific">Dermatophagoides pteronyssinus</name>
    <name type="common">European house dust mite</name>
    <dbReference type="NCBI Taxonomy" id="6956"/>
    <lineage>
        <taxon>Eukaryota</taxon>
        <taxon>Metazoa</taxon>
        <taxon>Ecdysozoa</taxon>
        <taxon>Arthropoda</taxon>
        <taxon>Chelicerata</taxon>
        <taxon>Arachnida</taxon>
        <taxon>Acari</taxon>
        <taxon>Acariformes</taxon>
        <taxon>Sarcoptiformes</taxon>
        <taxon>Astigmata</taxon>
        <taxon>Psoroptidia</taxon>
        <taxon>Analgoidea</taxon>
        <taxon>Pyroglyphidae</taxon>
        <taxon>Dermatophagoidinae</taxon>
        <taxon>Dermatophagoides</taxon>
    </lineage>
</organism>
<dbReference type="Proteomes" id="UP000887458">
    <property type="component" value="Unassembled WGS sequence"/>
</dbReference>
<name>A0ABQ8JJ98_DERPT</name>
<keyword evidence="1" id="KW-1133">Transmembrane helix</keyword>
<keyword evidence="1" id="KW-0812">Transmembrane</keyword>
<proteinExistence type="predicted"/>
<dbReference type="InterPro" id="IPR001611">
    <property type="entry name" value="Leu-rich_rpt"/>
</dbReference>
<protein>
    <submittedName>
        <fullName evidence="2">Uncharacterized protein (UPF0240)</fullName>
    </submittedName>
</protein>
<evidence type="ECO:0000256" key="1">
    <source>
        <dbReference type="SAM" id="Phobius"/>
    </source>
</evidence>
<dbReference type="InterPro" id="IPR032675">
    <property type="entry name" value="LRR_dom_sf"/>
</dbReference>
<dbReference type="Gene3D" id="3.80.10.10">
    <property type="entry name" value="Ribonuclease Inhibitor"/>
    <property type="match status" value="1"/>
</dbReference>
<dbReference type="InterPro" id="IPR026906">
    <property type="entry name" value="LRR_5"/>
</dbReference>
<reference evidence="2 3" key="1">
    <citation type="journal article" date="2018" name="J. Allergy Clin. Immunol.">
        <title>High-quality assembly of Dermatophagoides pteronyssinus genome and transcriptome reveals a wide range of novel allergens.</title>
        <authorList>
            <person name="Liu X.Y."/>
            <person name="Yang K.Y."/>
            <person name="Wang M.Q."/>
            <person name="Kwok J.S."/>
            <person name="Zeng X."/>
            <person name="Yang Z."/>
            <person name="Xiao X.J."/>
            <person name="Lau C.P."/>
            <person name="Li Y."/>
            <person name="Huang Z.M."/>
            <person name="Ba J.G."/>
            <person name="Yim A.K."/>
            <person name="Ouyang C.Y."/>
            <person name="Ngai S.M."/>
            <person name="Chan T.F."/>
            <person name="Leung E.L."/>
            <person name="Liu L."/>
            <person name="Liu Z.G."/>
            <person name="Tsui S.K."/>
        </authorList>
    </citation>
    <scope>NUCLEOTIDE SEQUENCE [LARGE SCALE GENOMIC DNA]</scope>
    <source>
        <strain evidence="2">Derp</strain>
    </source>
</reference>
<sequence>MENHSYNDFIHDIVKMFFKNKSLILSILLLANIIGIIFGNLDEICPSYEILYPCFCNFMPKYNDGSVKNIECNDPNLITRKCHSTVITCIGNRMTQLRQIFQQIYPKNNNRKFEWFYMIDQELESLENYLFANIYFENIYLQNCPKLLYLDEYTFGNQSEQLYSVQNIYLNTTNLSDQIRLKRKTFKALSLLKNLNVLEFQSHSIRTLPFKAFNKFTNVRIIRFYNPEKRGQLRRINSKVFYRATNLQEIDLKNNQINHISSYAFQFQRQSRHELRIYLSGNELHSNSFEPNAFDGGNGRKIILYLGDYGYCNLMLQTLKQNVFETFLQENNENIIDMYGCPLICDQQMNWFLTGNGLIRYRNQIRNFICYNKTDLIDTDRYEYYHKTVEKPIKNFNVENRAHRKIEQPKKAPWHPTTQKMINDLKKDDSIFKQMDAKNENLVDRLKTVKVDSYDRNPEPGGVFGDNEEEQIKRKQRLPQDRFGAPLPFVFYKPEQMPVGKITVLDIVDIILSHKEDNCTVEEIAAKYQLSEEDTKNIIDFVDVFRAVNRDQQEIPLFQKRDAQIEEIESGFKSKKSSKKKIEEIVD</sequence>
<keyword evidence="1" id="KW-0472">Membrane</keyword>
<dbReference type="InterPro" id="IPR009622">
    <property type="entry name" value="NDUFAF4"/>
</dbReference>
<reference evidence="2 3" key="2">
    <citation type="journal article" date="2022" name="Mol. Biol. Evol.">
        <title>Comparative Genomics Reveals Insights into the Divergent Evolution of Astigmatic Mites and Household Pest Adaptations.</title>
        <authorList>
            <person name="Xiong Q."/>
            <person name="Wan A.T."/>
            <person name="Liu X."/>
            <person name="Fung C.S."/>
            <person name="Xiao X."/>
            <person name="Malainual N."/>
            <person name="Hou J."/>
            <person name="Wang L."/>
            <person name="Wang M."/>
            <person name="Yang K.Y."/>
            <person name="Cui Y."/>
            <person name="Leung E.L."/>
            <person name="Nong W."/>
            <person name="Shin S.K."/>
            <person name="Au S.W."/>
            <person name="Jeong K.Y."/>
            <person name="Chew F.T."/>
            <person name="Hui J.H."/>
            <person name="Leung T.F."/>
            <person name="Tungtrongchitr A."/>
            <person name="Zhong N."/>
            <person name="Liu Z."/>
            <person name="Tsui S.K."/>
        </authorList>
    </citation>
    <scope>NUCLEOTIDE SEQUENCE [LARGE SCALE GENOMIC DNA]</scope>
    <source>
        <strain evidence="2">Derp</strain>
    </source>
</reference>
<dbReference type="PANTHER" id="PTHR13338:SF4">
    <property type="entry name" value="NADH DEHYDROGENASE [UBIQUINONE] 1 ALPHA SUBCOMPLEX ASSEMBLY FACTOR 4"/>
    <property type="match status" value="1"/>
</dbReference>
<feature type="transmembrane region" description="Helical" evidence="1">
    <location>
        <begin position="23"/>
        <end position="41"/>
    </location>
</feature>
<gene>
    <name evidence="2" type="primary">NDUFAF4</name>
    <name evidence="2" type="ORF">DERP_003193</name>
</gene>
<dbReference type="PROSITE" id="PS51450">
    <property type="entry name" value="LRR"/>
    <property type="match status" value="1"/>
</dbReference>
<dbReference type="SUPFAM" id="SSF52058">
    <property type="entry name" value="L domain-like"/>
    <property type="match status" value="1"/>
</dbReference>
<dbReference type="Pfam" id="PF06784">
    <property type="entry name" value="UPF0240"/>
    <property type="match status" value="1"/>
</dbReference>